<feature type="compositionally biased region" description="Polar residues" evidence="1">
    <location>
        <begin position="38"/>
        <end position="47"/>
    </location>
</feature>
<accession>A0A8C3H766</accession>
<proteinExistence type="predicted"/>
<reference evidence="2" key="3">
    <citation type="submission" date="2025-09" db="UniProtKB">
        <authorList>
            <consortium name="Ensembl"/>
        </authorList>
    </citation>
    <scope>IDENTIFICATION</scope>
</reference>
<dbReference type="Ensembl" id="ENSCPBT00000005775.1">
    <property type="protein sequence ID" value="ENSCPBP00000004744.1"/>
    <property type="gene ID" value="ENSCPBG00000003807.1"/>
</dbReference>
<protein>
    <submittedName>
        <fullName evidence="2">Uncharacterized protein</fullName>
    </submittedName>
</protein>
<name>A0A8C3H766_CHRPI</name>
<sequence length="94" mass="9692">CQVLYSLSLPAHPKDSAGRIGIIMPTGELSPLCGQQRDLGSNHSLSPGLQRGSVRGALPSPTGPAERAQAAPGHHPGRTRSVKPEPGGCRSPPQ</sequence>
<reference evidence="2" key="1">
    <citation type="journal article" date="2015" name="Genome Biol. Evol.">
        <title>Physical Mapping and Refinement of the Painted Turtle Genome (Chrysemys picta) Inform Amniote Genome Evolution and Challenge Turtle-Bird Chromosomal Conservation.</title>
        <authorList>
            <person name="Badenhorst D."/>
            <person name="Hillier L.W."/>
            <person name="Literman R."/>
            <person name="Montiel E.E."/>
            <person name="Radhakrishnan S."/>
            <person name="Shen Y."/>
            <person name="Minx P."/>
            <person name="Janes D.E."/>
            <person name="Warren W.C."/>
            <person name="Edwards S.V."/>
            <person name="Valenzuela N."/>
        </authorList>
    </citation>
    <scope>NUCLEOTIDE SEQUENCE [LARGE SCALE GENOMIC DNA]</scope>
</reference>
<organism evidence="2 3">
    <name type="scientific">Chrysemys picta bellii</name>
    <name type="common">Western painted turtle</name>
    <name type="synonym">Emys bellii</name>
    <dbReference type="NCBI Taxonomy" id="8478"/>
    <lineage>
        <taxon>Eukaryota</taxon>
        <taxon>Metazoa</taxon>
        <taxon>Chordata</taxon>
        <taxon>Craniata</taxon>
        <taxon>Vertebrata</taxon>
        <taxon>Euteleostomi</taxon>
        <taxon>Archelosauria</taxon>
        <taxon>Testudinata</taxon>
        <taxon>Testudines</taxon>
        <taxon>Cryptodira</taxon>
        <taxon>Durocryptodira</taxon>
        <taxon>Testudinoidea</taxon>
        <taxon>Emydidae</taxon>
        <taxon>Chrysemys</taxon>
    </lineage>
</organism>
<keyword evidence="3" id="KW-1185">Reference proteome</keyword>
<evidence type="ECO:0000256" key="1">
    <source>
        <dbReference type="SAM" id="MobiDB-lite"/>
    </source>
</evidence>
<reference evidence="2" key="2">
    <citation type="submission" date="2025-08" db="UniProtKB">
        <authorList>
            <consortium name="Ensembl"/>
        </authorList>
    </citation>
    <scope>IDENTIFICATION</scope>
</reference>
<dbReference type="AlphaFoldDB" id="A0A8C3H766"/>
<evidence type="ECO:0000313" key="3">
    <source>
        <dbReference type="Proteomes" id="UP000694380"/>
    </source>
</evidence>
<dbReference type="Proteomes" id="UP000694380">
    <property type="component" value="Chromosome 1"/>
</dbReference>
<evidence type="ECO:0000313" key="2">
    <source>
        <dbReference type="Ensembl" id="ENSCPBP00000004744.1"/>
    </source>
</evidence>
<feature type="region of interest" description="Disordered" evidence="1">
    <location>
        <begin position="33"/>
        <end position="94"/>
    </location>
</feature>